<evidence type="ECO:0000313" key="2">
    <source>
        <dbReference type="EMBL" id="GBN05363.1"/>
    </source>
</evidence>
<evidence type="ECO:0000256" key="1">
    <source>
        <dbReference type="SAM" id="MobiDB-lite"/>
    </source>
</evidence>
<dbReference type="AlphaFoldDB" id="A0A4Y2KV31"/>
<name>A0A4Y2KV31_ARAVE</name>
<feature type="region of interest" description="Disordered" evidence="1">
    <location>
        <begin position="1"/>
        <end position="21"/>
    </location>
</feature>
<organism evidence="2 3">
    <name type="scientific">Araneus ventricosus</name>
    <name type="common">Orbweaver spider</name>
    <name type="synonym">Epeira ventricosa</name>
    <dbReference type="NCBI Taxonomy" id="182803"/>
    <lineage>
        <taxon>Eukaryota</taxon>
        <taxon>Metazoa</taxon>
        <taxon>Ecdysozoa</taxon>
        <taxon>Arthropoda</taxon>
        <taxon>Chelicerata</taxon>
        <taxon>Arachnida</taxon>
        <taxon>Araneae</taxon>
        <taxon>Araneomorphae</taxon>
        <taxon>Entelegynae</taxon>
        <taxon>Araneoidea</taxon>
        <taxon>Araneidae</taxon>
        <taxon>Araneus</taxon>
    </lineage>
</organism>
<protein>
    <submittedName>
        <fullName evidence="2">Uncharacterized protein</fullName>
    </submittedName>
</protein>
<sequence length="126" mass="14273">MGPKSHTTTYGPTQGANQQHPYTAASHSYIWSAPRWDKHKAVSPMAMGLLTSLAIIILSPADREPAWLYCNFSSSYSRTSVMRGHFRFPVTLQFKRSPKPIGFRIKRQVRISSFLSTLSARRSDEE</sequence>
<dbReference type="EMBL" id="BGPR01004961">
    <property type="protein sequence ID" value="GBN05363.1"/>
    <property type="molecule type" value="Genomic_DNA"/>
</dbReference>
<gene>
    <name evidence="2" type="ORF">AVEN_76220_1</name>
</gene>
<keyword evidence="3" id="KW-1185">Reference proteome</keyword>
<reference evidence="2 3" key="1">
    <citation type="journal article" date="2019" name="Sci. Rep.">
        <title>Orb-weaving spider Araneus ventricosus genome elucidates the spidroin gene catalogue.</title>
        <authorList>
            <person name="Kono N."/>
            <person name="Nakamura H."/>
            <person name="Ohtoshi R."/>
            <person name="Moran D.A.P."/>
            <person name="Shinohara A."/>
            <person name="Yoshida Y."/>
            <person name="Fujiwara M."/>
            <person name="Mori M."/>
            <person name="Tomita M."/>
            <person name="Arakawa K."/>
        </authorList>
    </citation>
    <scope>NUCLEOTIDE SEQUENCE [LARGE SCALE GENOMIC DNA]</scope>
</reference>
<accession>A0A4Y2KV31</accession>
<proteinExistence type="predicted"/>
<dbReference type="Proteomes" id="UP000499080">
    <property type="component" value="Unassembled WGS sequence"/>
</dbReference>
<evidence type="ECO:0000313" key="3">
    <source>
        <dbReference type="Proteomes" id="UP000499080"/>
    </source>
</evidence>
<comment type="caution">
    <text evidence="2">The sequence shown here is derived from an EMBL/GenBank/DDBJ whole genome shotgun (WGS) entry which is preliminary data.</text>
</comment>